<feature type="domain" description="ABC transporter" evidence="4">
    <location>
        <begin position="2"/>
        <end position="190"/>
    </location>
</feature>
<comment type="caution">
    <text evidence="5">The sequence shown here is derived from an EMBL/GenBank/DDBJ whole genome shotgun (WGS) entry which is preliminary data.</text>
</comment>
<keyword evidence="2" id="KW-0547">Nucleotide-binding</keyword>
<dbReference type="PANTHER" id="PTHR42781:SF8">
    <property type="entry name" value="BICARBONATE TRANSPORT ATP-BINDING PROTEIN CMPC"/>
    <property type="match status" value="1"/>
</dbReference>
<dbReference type="InterPro" id="IPR003439">
    <property type="entry name" value="ABC_transporter-like_ATP-bd"/>
</dbReference>
<dbReference type="RefSeq" id="WP_226384918.1">
    <property type="nucleotide sequence ID" value="NZ_JADCKA010000003.1"/>
</dbReference>
<sequence length="193" mass="21483">MIKIDELNKSFGDTAVFKEFSAEFEDGSVTCIMGSSGIGKTTLLRILMGLEDYDDGRITGIENKTMAAVFQEDRLCENLTVSANIRMTGGKDEKGISEQEVVKYLEIIGMKDMAGKQVSELSGGMKRRVAILRAVLADRDIVFFDEPLKGLDQETEKKVMETIVPLLSGKTVLWVTHREDEAAYFKNANMLKL</sequence>
<dbReference type="Gene3D" id="3.40.50.300">
    <property type="entry name" value="P-loop containing nucleotide triphosphate hydrolases"/>
    <property type="match status" value="1"/>
</dbReference>
<dbReference type="PROSITE" id="PS00211">
    <property type="entry name" value="ABC_TRANSPORTER_1"/>
    <property type="match status" value="1"/>
</dbReference>
<gene>
    <name evidence="5" type="ORF">INF20_03030</name>
</gene>
<proteinExistence type="predicted"/>
<evidence type="ECO:0000313" key="5">
    <source>
        <dbReference type="EMBL" id="MBE5035251.1"/>
    </source>
</evidence>
<keyword evidence="6" id="KW-1185">Reference proteome</keyword>
<evidence type="ECO:0000259" key="4">
    <source>
        <dbReference type="PROSITE" id="PS50893"/>
    </source>
</evidence>
<dbReference type="PROSITE" id="PS50893">
    <property type="entry name" value="ABC_TRANSPORTER_2"/>
    <property type="match status" value="1"/>
</dbReference>
<dbReference type="SMART" id="SM00382">
    <property type="entry name" value="AAA"/>
    <property type="match status" value="1"/>
</dbReference>
<evidence type="ECO:0000313" key="6">
    <source>
        <dbReference type="Proteomes" id="UP001516588"/>
    </source>
</evidence>
<dbReference type="InterPro" id="IPR050093">
    <property type="entry name" value="ABC_SmlMolc_Importer"/>
</dbReference>
<name>A0ABR9QWK6_9FIRM</name>
<dbReference type="Pfam" id="PF00005">
    <property type="entry name" value="ABC_tran"/>
    <property type="match status" value="1"/>
</dbReference>
<evidence type="ECO:0000256" key="1">
    <source>
        <dbReference type="ARBA" id="ARBA00022448"/>
    </source>
</evidence>
<keyword evidence="3 5" id="KW-0067">ATP-binding</keyword>
<keyword evidence="1" id="KW-0813">Transport</keyword>
<evidence type="ECO:0000256" key="3">
    <source>
        <dbReference type="ARBA" id="ARBA00022840"/>
    </source>
</evidence>
<dbReference type="PANTHER" id="PTHR42781">
    <property type="entry name" value="SPERMIDINE/PUTRESCINE IMPORT ATP-BINDING PROTEIN POTA"/>
    <property type="match status" value="1"/>
</dbReference>
<reference evidence="5 6" key="1">
    <citation type="submission" date="2020-10" db="EMBL/GenBank/DDBJ databases">
        <title>ChiBAC.</title>
        <authorList>
            <person name="Zenner C."/>
            <person name="Hitch T.C.A."/>
            <person name="Clavel T."/>
        </authorList>
    </citation>
    <scope>NUCLEOTIDE SEQUENCE [LARGE SCALE GENOMIC DNA]</scope>
    <source>
        <strain evidence="5 6">DSM 108706</strain>
    </source>
</reference>
<dbReference type="InterPro" id="IPR003593">
    <property type="entry name" value="AAA+_ATPase"/>
</dbReference>
<dbReference type="EMBL" id="JADCKA010000003">
    <property type="protein sequence ID" value="MBE5035251.1"/>
    <property type="molecule type" value="Genomic_DNA"/>
</dbReference>
<dbReference type="SUPFAM" id="SSF52540">
    <property type="entry name" value="P-loop containing nucleoside triphosphate hydrolases"/>
    <property type="match status" value="1"/>
</dbReference>
<protein>
    <submittedName>
        <fullName evidence="5">ABC transporter ATP-binding protein</fullName>
    </submittedName>
</protein>
<dbReference type="InterPro" id="IPR027417">
    <property type="entry name" value="P-loop_NTPase"/>
</dbReference>
<dbReference type="InterPro" id="IPR017871">
    <property type="entry name" value="ABC_transporter-like_CS"/>
</dbReference>
<accession>A0ABR9QWK6</accession>
<dbReference type="Proteomes" id="UP001516588">
    <property type="component" value="Unassembled WGS sequence"/>
</dbReference>
<dbReference type="GO" id="GO:0005524">
    <property type="term" value="F:ATP binding"/>
    <property type="evidence" value="ECO:0007669"/>
    <property type="project" value="UniProtKB-KW"/>
</dbReference>
<evidence type="ECO:0000256" key="2">
    <source>
        <dbReference type="ARBA" id="ARBA00022741"/>
    </source>
</evidence>
<organism evidence="5 6">
    <name type="scientific">Gallibacter intestinalis</name>
    <dbReference type="NCBI Taxonomy" id="2779356"/>
    <lineage>
        <taxon>Bacteria</taxon>
        <taxon>Bacillati</taxon>
        <taxon>Bacillota</taxon>
        <taxon>Clostridia</taxon>
        <taxon>Eubacteriales</taxon>
        <taxon>Eubacteriaceae</taxon>
        <taxon>Gallibacter</taxon>
    </lineage>
</organism>